<dbReference type="EMBL" id="KP399678">
    <property type="protein sequence ID" value="AJE28120.1"/>
    <property type="molecule type" value="Genomic_DNA"/>
</dbReference>
<protein>
    <submittedName>
        <fullName evidence="1">Uncharacterized protein</fullName>
    </submittedName>
</protein>
<organism evidence="1 2">
    <name type="scientific">Listeria phage vB_LmoS_293</name>
    <dbReference type="NCBI Taxonomy" id="1591073"/>
    <lineage>
        <taxon>Viruses</taxon>
        <taxon>Duplodnaviria</taxon>
        <taxon>Heunggongvirae</taxon>
        <taxon>Uroviricota</taxon>
        <taxon>Caudoviricetes</taxon>
        <taxon>Aquingentivirus</taxon>
        <taxon>Aquingentivirus av293</taxon>
    </lineage>
</organism>
<proteinExistence type="predicted"/>
<keyword evidence="2" id="KW-1185">Reference proteome</keyword>
<dbReference type="Proteomes" id="UP000031722">
    <property type="component" value="Segment"/>
</dbReference>
<dbReference type="RefSeq" id="YP_009210503.1">
    <property type="nucleotide sequence ID" value="NC_028929.1"/>
</dbReference>
<gene>
    <name evidence="1" type="ORF">SE25_055</name>
</gene>
<dbReference type="OrthoDB" id="13809at10239"/>
<name>A0A0B5CTY2_9CAUD</name>
<reference evidence="1 2" key="1">
    <citation type="journal article" date="2015" name="Genome Announc.">
        <title>Complete Genome Sequences of vB_LmoS_188 and vB_LmoS_293, Two Bacteriophages with Specificity for Listeria monocytogenes Strains of Serotypes 4b and 4e.</title>
        <authorList>
            <person name="Casey A."/>
            <person name="Jordan K."/>
            <person name="Coffey A."/>
            <person name="McAuliffe O."/>
        </authorList>
    </citation>
    <scope>NUCLEOTIDE SEQUENCE [LARGE SCALE GENOMIC DNA]</scope>
</reference>
<dbReference type="GeneID" id="26636940"/>
<sequence length="132" mass="15160">MNFKVGDKVTWIKDKNVSGKIVSINDFRPPEMECAVDFGFNDVAFCSREELVLDESATKQESVNCKECDETFTQYDEIIVFDGNAWHKDCLDKFPATYAYYEKGEDGEFINTDDNADFDGDAYEHFDGLEEE</sequence>
<evidence type="ECO:0000313" key="1">
    <source>
        <dbReference type="EMBL" id="AJE28120.1"/>
    </source>
</evidence>
<dbReference type="KEGG" id="vg:26636940"/>
<accession>A0A0B5CTY2</accession>
<evidence type="ECO:0000313" key="2">
    <source>
        <dbReference type="Proteomes" id="UP000031722"/>
    </source>
</evidence>